<keyword evidence="9" id="KW-1185">Reference proteome</keyword>
<keyword evidence="6 7" id="KW-0472">Membrane</keyword>
<evidence type="ECO:0000256" key="7">
    <source>
        <dbReference type="SAM" id="Phobius"/>
    </source>
</evidence>
<keyword evidence="5 7" id="KW-1133">Transmembrane helix</keyword>
<comment type="similarity">
    <text evidence="2">Belongs to the nucleobase:cation symporter-2 (NCS2) (TC 2.A.40) family.</text>
</comment>
<evidence type="ECO:0000256" key="1">
    <source>
        <dbReference type="ARBA" id="ARBA00004141"/>
    </source>
</evidence>
<comment type="subcellular location">
    <subcellularLocation>
        <location evidence="1">Membrane</location>
        <topology evidence="1">Multi-pass membrane protein</topology>
    </subcellularLocation>
</comment>
<feature type="transmembrane region" description="Helical" evidence="7">
    <location>
        <begin position="117"/>
        <end position="142"/>
    </location>
</feature>
<dbReference type="Pfam" id="PF00860">
    <property type="entry name" value="Xan_ur_permease"/>
    <property type="match status" value="1"/>
</dbReference>
<dbReference type="NCBIfam" id="TIGR00801">
    <property type="entry name" value="ncs2"/>
    <property type="match status" value="1"/>
</dbReference>
<dbReference type="EMBL" id="MDKC01000037">
    <property type="protein sequence ID" value="ODG89895.1"/>
    <property type="molecule type" value="Genomic_DNA"/>
</dbReference>
<keyword evidence="3" id="KW-0813">Transport</keyword>
<feature type="transmembrane region" description="Helical" evidence="7">
    <location>
        <begin position="339"/>
        <end position="360"/>
    </location>
</feature>
<organism evidence="8 9">
    <name type="scientific">Gottfriedia luciferensis</name>
    <dbReference type="NCBI Taxonomy" id="178774"/>
    <lineage>
        <taxon>Bacteria</taxon>
        <taxon>Bacillati</taxon>
        <taxon>Bacillota</taxon>
        <taxon>Bacilli</taxon>
        <taxon>Bacillales</taxon>
        <taxon>Bacillaceae</taxon>
        <taxon>Gottfriedia</taxon>
    </lineage>
</organism>
<feature type="transmembrane region" description="Helical" evidence="7">
    <location>
        <begin position="182"/>
        <end position="202"/>
    </location>
</feature>
<comment type="caution">
    <text evidence="8">The sequence shown here is derived from an EMBL/GenBank/DDBJ whole genome shotgun (WGS) entry which is preliminary data.</text>
</comment>
<dbReference type="PANTHER" id="PTHR42810">
    <property type="entry name" value="PURINE PERMEASE C1399.01C-RELATED"/>
    <property type="match status" value="1"/>
</dbReference>
<evidence type="ECO:0000256" key="5">
    <source>
        <dbReference type="ARBA" id="ARBA00022989"/>
    </source>
</evidence>
<dbReference type="Proteomes" id="UP000094580">
    <property type="component" value="Unassembled WGS sequence"/>
</dbReference>
<feature type="transmembrane region" description="Helical" evidence="7">
    <location>
        <begin position="309"/>
        <end position="333"/>
    </location>
</feature>
<dbReference type="InterPro" id="IPR006043">
    <property type="entry name" value="NCS2"/>
</dbReference>
<evidence type="ECO:0000256" key="2">
    <source>
        <dbReference type="ARBA" id="ARBA00008821"/>
    </source>
</evidence>
<dbReference type="RefSeq" id="WP_069035647.1">
    <property type="nucleotide sequence ID" value="NZ_MDKC01000037.1"/>
</dbReference>
<sequence>MKQKPVLEINEKPNIGQWIFLSLQHLFAMFGSTVLAPILIGINPSIALISSGIGTIVFVLITRGKVPSYLGSSFAFIAPMIYAKTNLEPGAAFVGVFITGIIYAVIALIINKVGVKWLFRVLPPIVVGPVIIVIGLSLSTVAVGMAMNGADGKYSSTSIAIALITLAITIITALFTRGFLSVIPILVGIIGGYITSIFFGVVDFTKIEEAKLIAVPDFSVPFVNYTPHVTFQLLIIFVPVAIVTISEHIGHQVVLGSVVNKDLIKDPGLDKSLFGDAVSTMIAGLIGGPTTTTYGENIGVLAITRAYSVYVFIGAAVLAITFGFVGKISAIISSIPTPVMGGISILLFGIIASSGLRVLVENKIDFAKQRNLVIASVILVLGIGGAAIHIGNQFALEGMALSALIGVVLNLVLPEQIGGDDRNIEKKDESLAS</sequence>
<feature type="transmembrane region" description="Helical" evidence="7">
    <location>
        <begin position="394"/>
        <end position="413"/>
    </location>
</feature>
<dbReference type="InterPro" id="IPR006042">
    <property type="entry name" value="Xan_ur_permease"/>
</dbReference>
<evidence type="ECO:0000256" key="3">
    <source>
        <dbReference type="ARBA" id="ARBA00022448"/>
    </source>
</evidence>
<keyword evidence="4 7" id="KW-0812">Transmembrane</keyword>
<feature type="transmembrane region" description="Helical" evidence="7">
    <location>
        <begin position="20"/>
        <end position="40"/>
    </location>
</feature>
<feature type="transmembrane region" description="Helical" evidence="7">
    <location>
        <begin position="91"/>
        <end position="110"/>
    </location>
</feature>
<feature type="transmembrane region" description="Helical" evidence="7">
    <location>
        <begin position="372"/>
        <end position="388"/>
    </location>
</feature>
<evidence type="ECO:0000313" key="9">
    <source>
        <dbReference type="Proteomes" id="UP000094580"/>
    </source>
</evidence>
<reference evidence="8 9" key="1">
    <citation type="submission" date="2016-07" db="EMBL/GenBank/DDBJ databases">
        <authorList>
            <person name="Townsley L."/>
            <person name="Shank E.A."/>
        </authorList>
    </citation>
    <scope>NUCLEOTIDE SEQUENCE [LARGE SCALE GENOMIC DNA]</scope>
    <source>
        <strain evidence="8 9">CH01</strain>
    </source>
</reference>
<protein>
    <submittedName>
        <fullName evidence="8">Uracil permease</fullName>
    </submittedName>
</protein>
<gene>
    <name evidence="8" type="ORF">BED47_15780</name>
</gene>
<dbReference type="PANTHER" id="PTHR42810:SF2">
    <property type="entry name" value="PURINE PERMEASE C1399.01C-RELATED"/>
    <property type="match status" value="1"/>
</dbReference>
<feature type="transmembrane region" description="Helical" evidence="7">
    <location>
        <begin position="154"/>
        <end position="175"/>
    </location>
</feature>
<evidence type="ECO:0000313" key="8">
    <source>
        <dbReference type="EMBL" id="ODG89895.1"/>
    </source>
</evidence>
<dbReference type="PROSITE" id="PS01116">
    <property type="entry name" value="XANTH_URACIL_PERMASE"/>
    <property type="match status" value="1"/>
</dbReference>
<name>A0ABX2ZJL7_9BACI</name>
<evidence type="ECO:0000256" key="4">
    <source>
        <dbReference type="ARBA" id="ARBA00022692"/>
    </source>
</evidence>
<proteinExistence type="inferred from homology"/>
<evidence type="ECO:0000256" key="6">
    <source>
        <dbReference type="ARBA" id="ARBA00023136"/>
    </source>
</evidence>
<feature type="transmembrane region" description="Helical" evidence="7">
    <location>
        <begin position="222"/>
        <end position="245"/>
    </location>
</feature>
<accession>A0ABX2ZJL7</accession>